<reference evidence="3" key="1">
    <citation type="journal article" date="2020" name="Stud. Mycol.">
        <title>101 Dothideomycetes genomes: a test case for predicting lifestyles and emergence of pathogens.</title>
        <authorList>
            <person name="Haridas S."/>
            <person name="Albert R."/>
            <person name="Binder M."/>
            <person name="Bloem J."/>
            <person name="Labutti K."/>
            <person name="Salamov A."/>
            <person name="Andreopoulos B."/>
            <person name="Baker S."/>
            <person name="Barry K."/>
            <person name="Bills G."/>
            <person name="Bluhm B."/>
            <person name="Cannon C."/>
            <person name="Castanera R."/>
            <person name="Culley D."/>
            <person name="Daum C."/>
            <person name="Ezra D."/>
            <person name="Gonzalez J."/>
            <person name="Henrissat B."/>
            <person name="Kuo A."/>
            <person name="Liang C."/>
            <person name="Lipzen A."/>
            <person name="Lutzoni F."/>
            <person name="Magnuson J."/>
            <person name="Mondo S."/>
            <person name="Nolan M."/>
            <person name="Ohm R."/>
            <person name="Pangilinan J."/>
            <person name="Park H.-J."/>
            <person name="Ramirez L."/>
            <person name="Alfaro M."/>
            <person name="Sun H."/>
            <person name="Tritt A."/>
            <person name="Yoshinaga Y."/>
            <person name="Zwiers L.-H."/>
            <person name="Turgeon B."/>
            <person name="Goodwin S."/>
            <person name="Spatafora J."/>
            <person name="Crous P."/>
            <person name="Grigoriev I."/>
        </authorList>
    </citation>
    <scope>NUCLEOTIDE SEQUENCE</scope>
    <source>
        <strain evidence="3">Tuck. ex Michener</strain>
    </source>
</reference>
<feature type="compositionally biased region" description="Basic and acidic residues" evidence="1">
    <location>
        <begin position="269"/>
        <end position="377"/>
    </location>
</feature>
<dbReference type="PRINTS" id="PR00888">
    <property type="entry name" value="SM22CALPONIN"/>
</dbReference>
<evidence type="ECO:0000313" key="3">
    <source>
        <dbReference type="EMBL" id="KAF2231699.1"/>
    </source>
</evidence>
<feature type="domain" description="Calponin-homology (CH)" evidence="2">
    <location>
        <begin position="21"/>
        <end position="127"/>
    </location>
</feature>
<dbReference type="InterPro" id="IPR036872">
    <property type="entry name" value="CH_dom_sf"/>
</dbReference>
<dbReference type="PANTHER" id="PTHR47385:SF14">
    <property type="entry name" value="TRANSGELIN"/>
    <property type="match status" value="1"/>
</dbReference>
<feature type="region of interest" description="Disordered" evidence="1">
    <location>
        <begin position="260"/>
        <end position="690"/>
    </location>
</feature>
<dbReference type="GO" id="GO:0015629">
    <property type="term" value="C:actin cytoskeleton"/>
    <property type="evidence" value="ECO:0007669"/>
    <property type="project" value="TreeGrafter"/>
</dbReference>
<dbReference type="SUPFAM" id="SSF47576">
    <property type="entry name" value="Calponin-homology domain, CH-domain"/>
    <property type="match status" value="1"/>
</dbReference>
<feature type="compositionally biased region" description="Polar residues" evidence="1">
    <location>
        <begin position="132"/>
        <end position="183"/>
    </location>
</feature>
<feature type="compositionally biased region" description="Basic residues" evidence="1">
    <location>
        <begin position="436"/>
        <end position="456"/>
    </location>
</feature>
<dbReference type="Proteomes" id="UP000800092">
    <property type="component" value="Unassembled WGS sequence"/>
</dbReference>
<proteinExistence type="predicted"/>
<feature type="region of interest" description="Disordered" evidence="1">
    <location>
        <begin position="132"/>
        <end position="227"/>
    </location>
</feature>
<organism evidence="3 4">
    <name type="scientific">Viridothelium virens</name>
    <name type="common">Speckled blister lichen</name>
    <name type="synonym">Trypethelium virens</name>
    <dbReference type="NCBI Taxonomy" id="1048519"/>
    <lineage>
        <taxon>Eukaryota</taxon>
        <taxon>Fungi</taxon>
        <taxon>Dikarya</taxon>
        <taxon>Ascomycota</taxon>
        <taxon>Pezizomycotina</taxon>
        <taxon>Dothideomycetes</taxon>
        <taxon>Dothideomycetes incertae sedis</taxon>
        <taxon>Trypetheliales</taxon>
        <taxon>Trypetheliaceae</taxon>
        <taxon>Viridothelium</taxon>
    </lineage>
</organism>
<protein>
    <recommendedName>
        <fullName evidence="2">Calponin-homology (CH) domain-containing protein</fullName>
    </recommendedName>
</protein>
<dbReference type="Pfam" id="PF00307">
    <property type="entry name" value="CH"/>
    <property type="match status" value="1"/>
</dbReference>
<feature type="compositionally biased region" description="Basic and acidic residues" evidence="1">
    <location>
        <begin position="398"/>
        <end position="435"/>
    </location>
</feature>
<dbReference type="Gene3D" id="1.10.418.10">
    <property type="entry name" value="Calponin-like domain"/>
    <property type="match status" value="1"/>
</dbReference>
<dbReference type="EMBL" id="ML991823">
    <property type="protein sequence ID" value="KAF2231699.1"/>
    <property type="molecule type" value="Genomic_DNA"/>
</dbReference>
<feature type="compositionally biased region" description="Low complexity" evidence="1">
    <location>
        <begin position="680"/>
        <end position="690"/>
    </location>
</feature>
<dbReference type="InterPro" id="IPR050606">
    <property type="entry name" value="Calponin-like"/>
</dbReference>
<name>A0A6A6H1E1_VIRVR</name>
<dbReference type="OrthoDB" id="21595at2759"/>
<keyword evidence="4" id="KW-1185">Reference proteome</keyword>
<feature type="compositionally biased region" description="Low complexity" evidence="1">
    <location>
        <begin position="542"/>
        <end position="572"/>
    </location>
</feature>
<feature type="compositionally biased region" description="Polar residues" evidence="1">
    <location>
        <begin position="381"/>
        <end position="396"/>
    </location>
</feature>
<dbReference type="PANTHER" id="PTHR47385">
    <property type="entry name" value="CALPONIN"/>
    <property type="match status" value="1"/>
</dbReference>
<feature type="compositionally biased region" description="Low complexity" evidence="1">
    <location>
        <begin position="586"/>
        <end position="607"/>
    </location>
</feature>
<dbReference type="PROSITE" id="PS50021">
    <property type="entry name" value="CH"/>
    <property type="match status" value="1"/>
</dbReference>
<dbReference type="GO" id="GO:0051015">
    <property type="term" value="F:actin filament binding"/>
    <property type="evidence" value="ECO:0007669"/>
    <property type="project" value="TreeGrafter"/>
</dbReference>
<dbReference type="CDD" id="cd21210">
    <property type="entry name" value="CH_SCP1-like"/>
    <property type="match status" value="1"/>
</dbReference>
<sequence>MASVSSLDQDMKKLRLGRYTPQAANAGRAWIESTLGEKLPPGDLLETLKDGVVLCRLANLAVPSPGIRFKKSPMPFMQMENISHFLKACELPPLNLPSHDRFLTVDLYESKDPAQVLQCLGAFSRAASRINPSQFPTTLDGRSSGTISPEKTGPTNDAYSGNDLNRSRGHSTSQTFGTSNSATVPARGRTLSPALTGDSNSSKTTDGGTRSPTGPVSSWSRKGDQGLTTPAWNIHQYGYMGGASQGNQGIAFGARRQITTAAPHVPSMAEKERKRKEKEAEEEKLRLQAEEAEQKRRVEREAKEEQARIEEERRWEEETRRLREQEQWRVEEQKRQWEEQEKRWKEEEEQRQREERAVQEHIDKEAQRKRAGSDARLKGQFLSQYQKEQSNQSIGSAESERVRELERQLAEAKERERQYQLEREERLQGDQDRSRTRARSKSRTRAKSRGTSRSRSRGPPPRLVRDDDPDASDHSWAGDEREFLRQQWKDQQPSSRPLPDPQATPKPLSLPSRPLPEPSLAATKSQDTIASKPATTRPLPDPSSYASPSSSAKNSTSSPPSATTTSRSAFAPNRMRSPFARPSPSPTSTTSPPSNSNSNSNSNSSSSARPGAPPTLLEREKELERQRQREWEENQKETAARPRDRGEGMGEGQTWDVNQYGWLGGDSQNRGGQGIGFGGRRQILGPRPRP</sequence>
<evidence type="ECO:0000256" key="1">
    <source>
        <dbReference type="SAM" id="MobiDB-lite"/>
    </source>
</evidence>
<dbReference type="GO" id="GO:0007015">
    <property type="term" value="P:actin filament organization"/>
    <property type="evidence" value="ECO:0007669"/>
    <property type="project" value="TreeGrafter"/>
</dbReference>
<evidence type="ECO:0000313" key="4">
    <source>
        <dbReference type="Proteomes" id="UP000800092"/>
    </source>
</evidence>
<dbReference type="SMART" id="SM00033">
    <property type="entry name" value="CH"/>
    <property type="match status" value="1"/>
</dbReference>
<feature type="compositionally biased region" description="Polar residues" evidence="1">
    <location>
        <begin position="197"/>
        <end position="227"/>
    </location>
</feature>
<accession>A0A6A6H1E1</accession>
<dbReference type="InterPro" id="IPR003096">
    <property type="entry name" value="SM22_calponin"/>
</dbReference>
<dbReference type="AlphaFoldDB" id="A0A6A6H1E1"/>
<gene>
    <name evidence="3" type="ORF">EV356DRAFT_535213</name>
</gene>
<feature type="compositionally biased region" description="Basic and acidic residues" evidence="1">
    <location>
        <begin position="617"/>
        <end position="648"/>
    </location>
</feature>
<evidence type="ECO:0000259" key="2">
    <source>
        <dbReference type="PROSITE" id="PS50021"/>
    </source>
</evidence>
<dbReference type="InterPro" id="IPR001715">
    <property type="entry name" value="CH_dom"/>
</dbReference>
<feature type="compositionally biased region" description="Basic and acidic residues" evidence="1">
    <location>
        <begin position="463"/>
        <end position="488"/>
    </location>
</feature>